<dbReference type="Gene3D" id="3.40.50.11260">
    <property type="match status" value="1"/>
</dbReference>
<name>A0A8J1TEB3_OWEFU</name>
<accession>A0A8J1TEB3</accession>
<dbReference type="FunFam" id="1.20.120.790:FF:000004">
    <property type="entry name" value="Heat shock protein 75 kDa"/>
    <property type="match status" value="1"/>
</dbReference>
<evidence type="ECO:0000313" key="19">
    <source>
        <dbReference type="EMBL" id="CAH1776355.1"/>
    </source>
</evidence>
<feature type="binding site" evidence="18">
    <location>
        <position position="198"/>
    </location>
    <ligand>
        <name>ATP</name>
        <dbReference type="ChEBI" id="CHEBI:30616"/>
    </ligand>
</feature>
<keyword evidence="7 18" id="KW-0067">ATP-binding</keyword>
<evidence type="ECO:0000256" key="15">
    <source>
        <dbReference type="ARBA" id="ARBA00073018"/>
    </source>
</evidence>
<feature type="binding site" evidence="18">
    <location>
        <begin position="205"/>
        <end position="206"/>
    </location>
    <ligand>
        <name>ATP</name>
        <dbReference type="ChEBI" id="CHEBI:30616"/>
    </ligand>
</feature>
<dbReference type="GO" id="GO:0005524">
    <property type="term" value="F:ATP binding"/>
    <property type="evidence" value="ECO:0007669"/>
    <property type="project" value="UniProtKB-KW"/>
</dbReference>
<keyword evidence="20" id="KW-1185">Reference proteome</keyword>
<dbReference type="AlphaFoldDB" id="A0A8J1TEB3"/>
<gene>
    <name evidence="19" type="ORF">OFUS_LOCUS3535</name>
</gene>
<comment type="similarity">
    <text evidence="3">Belongs to the heat shock protein 90 family.</text>
</comment>
<reference evidence="19" key="1">
    <citation type="submission" date="2022-03" db="EMBL/GenBank/DDBJ databases">
        <authorList>
            <person name="Martin C."/>
        </authorList>
    </citation>
    <scope>NUCLEOTIDE SEQUENCE</scope>
</reference>
<evidence type="ECO:0000256" key="18">
    <source>
        <dbReference type="PIRSR" id="PIRSR002583-1"/>
    </source>
</evidence>
<evidence type="ECO:0000256" key="5">
    <source>
        <dbReference type="ARBA" id="ARBA00022741"/>
    </source>
</evidence>
<evidence type="ECO:0000256" key="8">
    <source>
        <dbReference type="ARBA" id="ARBA00022946"/>
    </source>
</evidence>
<evidence type="ECO:0000313" key="20">
    <source>
        <dbReference type="Proteomes" id="UP000749559"/>
    </source>
</evidence>
<evidence type="ECO:0000256" key="10">
    <source>
        <dbReference type="ARBA" id="ARBA00023128"/>
    </source>
</evidence>
<feature type="binding site" evidence="18">
    <location>
        <position position="190"/>
    </location>
    <ligand>
        <name>ATP</name>
        <dbReference type="ChEBI" id="CHEBI:30616"/>
    </ligand>
</feature>
<dbReference type="InterPro" id="IPR037196">
    <property type="entry name" value="HSP90_C"/>
</dbReference>
<organism evidence="19 20">
    <name type="scientific">Owenia fusiformis</name>
    <name type="common">Polychaete worm</name>
    <dbReference type="NCBI Taxonomy" id="6347"/>
    <lineage>
        <taxon>Eukaryota</taxon>
        <taxon>Metazoa</taxon>
        <taxon>Spiralia</taxon>
        <taxon>Lophotrochozoa</taxon>
        <taxon>Annelida</taxon>
        <taxon>Polychaeta</taxon>
        <taxon>Sedentaria</taxon>
        <taxon>Canalipalpata</taxon>
        <taxon>Sabellida</taxon>
        <taxon>Oweniida</taxon>
        <taxon>Oweniidae</taxon>
        <taxon>Owenia</taxon>
    </lineage>
</organism>
<dbReference type="FunFam" id="3.30.565.10:FF:000021">
    <property type="entry name" value="Heat shock protein 75 kDa, mitochondrial"/>
    <property type="match status" value="1"/>
</dbReference>
<dbReference type="NCBIfam" id="NF003555">
    <property type="entry name" value="PRK05218.1"/>
    <property type="match status" value="1"/>
</dbReference>
<proteinExistence type="inferred from homology"/>
<dbReference type="SUPFAM" id="SSF110942">
    <property type="entry name" value="HSP90 C-terminal domain"/>
    <property type="match status" value="1"/>
</dbReference>
<evidence type="ECO:0000256" key="6">
    <source>
        <dbReference type="ARBA" id="ARBA00022792"/>
    </source>
</evidence>
<feature type="binding site" evidence="18">
    <location>
        <position position="185"/>
    </location>
    <ligand>
        <name>ATP</name>
        <dbReference type="ChEBI" id="CHEBI:30616"/>
    </ligand>
</feature>
<comment type="caution">
    <text evidence="19">The sequence shown here is derived from an EMBL/GenBank/DDBJ whole genome shotgun (WGS) entry which is preliminary data.</text>
</comment>
<comment type="function">
    <text evidence="13">Chaperone that expresses an ATPase activity. Involved in maintaining mitochondrial function and polarization, downstream of PINK1 and mitochondrial complex I. Is a negative regulator of mitochondrial respiration able to modulate the balance between oxidative phosphorylation and aerobic glycolysis. The impact of TRAP1 on mitochondrial respiration is probably mediated by modulation of mitochondrial SRC and inhibition of SDHA.</text>
</comment>
<dbReference type="Proteomes" id="UP000749559">
    <property type="component" value="Unassembled WGS sequence"/>
</dbReference>
<dbReference type="PRINTS" id="PR00775">
    <property type="entry name" value="HEATSHOCK90"/>
</dbReference>
<feature type="binding site" evidence="18">
    <location>
        <position position="429"/>
    </location>
    <ligand>
        <name>ATP</name>
        <dbReference type="ChEBI" id="CHEBI:30616"/>
    </ligand>
</feature>
<keyword evidence="4" id="KW-0597">Phosphoprotein</keyword>
<dbReference type="GO" id="GO:0019901">
    <property type="term" value="F:protein kinase binding"/>
    <property type="evidence" value="ECO:0007669"/>
    <property type="project" value="UniProtKB-ARBA"/>
</dbReference>
<protein>
    <recommendedName>
        <fullName evidence="15">Heat shock protein 75 kDa, mitochondrial</fullName>
    </recommendedName>
    <alternativeName>
        <fullName evidence="17">TNFR-associated protein 1</fullName>
    </alternativeName>
    <alternativeName>
        <fullName evidence="16">Tumor necrosis factor type 1 receptor-associated protein</fullName>
    </alternativeName>
</protein>
<dbReference type="GO" id="GO:0016887">
    <property type="term" value="F:ATP hydrolysis activity"/>
    <property type="evidence" value="ECO:0007669"/>
    <property type="project" value="InterPro"/>
</dbReference>
<feature type="binding site" evidence="18">
    <location>
        <position position="278"/>
    </location>
    <ligand>
        <name>ATP</name>
        <dbReference type="ChEBI" id="CHEBI:30616"/>
    </ligand>
</feature>
<dbReference type="SUPFAM" id="SSF54211">
    <property type="entry name" value="Ribosomal protein S5 domain 2-like"/>
    <property type="match status" value="1"/>
</dbReference>
<feature type="binding site" evidence="18">
    <location>
        <position position="143"/>
    </location>
    <ligand>
        <name>ATP</name>
        <dbReference type="ChEBI" id="CHEBI:30616"/>
    </ligand>
</feature>
<evidence type="ECO:0000256" key="4">
    <source>
        <dbReference type="ARBA" id="ARBA00022553"/>
    </source>
</evidence>
<dbReference type="InterPro" id="IPR036890">
    <property type="entry name" value="HATPase_C_sf"/>
</dbReference>
<sequence length="729" mass="83153">IFKMAASMRNAASRIFIRKSILRPNHRPFSSCRLLYDVRETQYSPRVVPVHSTQNGHLSWSQMRHFTQWRHLLAAESTTDGTTDTEAPPSEPEEYHSIITNTERAKGAAEKQEFQAETRKLLDIVAKSLYSEKEVFIRELISNCSDALEKLRYQAMTTPDVADKDVPLEIHIGVDDSKKTFTIQDTGIGMNKTEMLANLGIIAKSGSKEFLEELKDKPDVSSNLIGQFGVGFYSTFMVGEKVDVYSQSHDANEPAHKWTSDGTGTYEISEAEGVQRGTKIVVHLKGDSYDFAKEDVIKDIIKKYSNFVGVPIYVNGKKANVIQALWTLEPKDVTEDMHEEFFRFISNAYDKPRYTLHYKTDAPLNIRALFYVPQYKPTLFDMSQDRESGVTLYSRKVMIMNKSSRILPAWLRFVKGVVDSEDIPLNLSRELLQDSHLIRKLRNVLTSRLIRFFLEKSKKDPASYLEFYEDYGLYFREGIVSEPEQSAREEIAKLLRFESSKMPSNERTSFDDYIERMEAGGRNIFYLHAPSRALAEASPYMEALKKKDIEVLFCFEPYDEMVLMNLSQYAKKNIRSVENEVVAEAQEDAKVDESDEGSISQTDADSLGAWLKLTLGTRVNKVKVTNALTSTPCIVTVQELGMMRHFLRTQLHDKSDEEKYRVLNPTLEINPSHPIVVKLNSIRDSNPQLAKLVAEQIYDNAMISAGLIMDPRTIVGRLNDLLSKALEKH</sequence>
<keyword evidence="9" id="KW-0007">Acetylation</keyword>
<comment type="subunit">
    <text evidence="14">Binds to the intracellular domain of tumor necrosis factor type 1 receptor. Binds to RB1. Interacts with SRC. Interacts with SDHA.</text>
</comment>
<evidence type="ECO:0000256" key="9">
    <source>
        <dbReference type="ARBA" id="ARBA00022990"/>
    </source>
</evidence>
<evidence type="ECO:0000256" key="1">
    <source>
        <dbReference type="ARBA" id="ARBA00004273"/>
    </source>
</evidence>
<keyword evidence="5 18" id="KW-0547">Nucleotide-binding</keyword>
<dbReference type="SUPFAM" id="SSF55874">
    <property type="entry name" value="ATPase domain of HSP90 chaperone/DNA topoisomerase II/histidine kinase"/>
    <property type="match status" value="1"/>
</dbReference>
<dbReference type="GO" id="GO:0005759">
    <property type="term" value="C:mitochondrial matrix"/>
    <property type="evidence" value="ECO:0007669"/>
    <property type="project" value="UniProtKB-SubCell"/>
</dbReference>
<dbReference type="GO" id="GO:0051082">
    <property type="term" value="F:unfolded protein binding"/>
    <property type="evidence" value="ECO:0007669"/>
    <property type="project" value="InterPro"/>
</dbReference>
<dbReference type="Gene3D" id="3.30.230.80">
    <property type="match status" value="1"/>
</dbReference>
<evidence type="ECO:0000256" key="13">
    <source>
        <dbReference type="ARBA" id="ARBA00057498"/>
    </source>
</evidence>
<evidence type="ECO:0000256" key="3">
    <source>
        <dbReference type="ARBA" id="ARBA00008239"/>
    </source>
</evidence>
<feature type="binding site" evidence="18">
    <location>
        <begin position="227"/>
        <end position="232"/>
    </location>
    <ligand>
        <name>ATP</name>
        <dbReference type="ChEBI" id="CHEBI:30616"/>
    </ligand>
</feature>
<keyword evidence="6" id="KW-0999">Mitochondrion inner membrane</keyword>
<dbReference type="PANTHER" id="PTHR11528">
    <property type="entry name" value="HEAT SHOCK PROTEIN 90 FAMILY MEMBER"/>
    <property type="match status" value="1"/>
</dbReference>
<dbReference type="FunFam" id="3.30.230.80:FF:000004">
    <property type="entry name" value="Heat shock protein 75 kDa"/>
    <property type="match status" value="1"/>
</dbReference>
<dbReference type="PIRSF" id="PIRSF002583">
    <property type="entry name" value="Hsp90"/>
    <property type="match status" value="1"/>
</dbReference>
<keyword evidence="8" id="KW-0809">Transit peptide</keyword>
<feature type="binding site" evidence="18">
    <location>
        <position position="139"/>
    </location>
    <ligand>
        <name>ATP</name>
        <dbReference type="ChEBI" id="CHEBI:30616"/>
    </ligand>
</feature>
<feature type="binding site" evidence="18">
    <location>
        <position position="204"/>
    </location>
    <ligand>
        <name>ATP</name>
        <dbReference type="ChEBI" id="CHEBI:30616"/>
    </ligand>
</feature>
<evidence type="ECO:0000256" key="11">
    <source>
        <dbReference type="ARBA" id="ARBA00023136"/>
    </source>
</evidence>
<keyword evidence="12" id="KW-0143">Chaperone</keyword>
<comment type="subcellular location">
    <subcellularLocation>
        <location evidence="1">Mitochondrion inner membrane</location>
    </subcellularLocation>
    <subcellularLocation>
        <location evidence="2">Mitochondrion matrix</location>
    </subcellularLocation>
</comment>
<dbReference type="GO" id="GO:0005743">
    <property type="term" value="C:mitochondrial inner membrane"/>
    <property type="evidence" value="ECO:0007669"/>
    <property type="project" value="UniProtKB-SubCell"/>
</dbReference>
<dbReference type="InterPro" id="IPR020568">
    <property type="entry name" value="Ribosomal_Su5_D2-typ_SF"/>
</dbReference>
<feature type="non-terminal residue" evidence="19">
    <location>
        <position position="729"/>
    </location>
</feature>
<dbReference type="OrthoDB" id="28737at2759"/>
<keyword evidence="11" id="KW-0472">Membrane</keyword>
<dbReference type="Pfam" id="PF00183">
    <property type="entry name" value="HSP90"/>
    <property type="match status" value="1"/>
</dbReference>
<evidence type="ECO:0000256" key="2">
    <source>
        <dbReference type="ARBA" id="ARBA00004305"/>
    </source>
</evidence>
<evidence type="ECO:0000256" key="16">
    <source>
        <dbReference type="ARBA" id="ARBA00076190"/>
    </source>
</evidence>
<dbReference type="Gene3D" id="3.30.565.10">
    <property type="entry name" value="Histidine kinase-like ATPase, C-terminal domain"/>
    <property type="match status" value="1"/>
</dbReference>
<keyword evidence="10" id="KW-0496">Mitochondrion</keyword>
<dbReference type="FunFam" id="3.40.50.11260:FF:000004">
    <property type="entry name" value="Heat shock protein 75 mitochondrial"/>
    <property type="match status" value="1"/>
</dbReference>
<dbReference type="GO" id="GO:0140662">
    <property type="term" value="F:ATP-dependent protein folding chaperone"/>
    <property type="evidence" value="ECO:0007669"/>
    <property type="project" value="InterPro"/>
</dbReference>
<dbReference type="CDD" id="cd16927">
    <property type="entry name" value="HATPase_Hsp90-like"/>
    <property type="match status" value="1"/>
</dbReference>
<dbReference type="Pfam" id="PF13589">
    <property type="entry name" value="HATPase_c_3"/>
    <property type="match status" value="1"/>
</dbReference>
<dbReference type="EMBL" id="CAIIXF020000002">
    <property type="protein sequence ID" value="CAH1776355.1"/>
    <property type="molecule type" value="Genomic_DNA"/>
</dbReference>
<evidence type="ECO:0000256" key="17">
    <source>
        <dbReference type="ARBA" id="ARBA00080766"/>
    </source>
</evidence>
<dbReference type="Gene3D" id="1.20.120.790">
    <property type="entry name" value="Heat shock protein 90, C-terminal domain"/>
    <property type="match status" value="1"/>
</dbReference>
<evidence type="ECO:0000256" key="12">
    <source>
        <dbReference type="ARBA" id="ARBA00023186"/>
    </source>
</evidence>
<dbReference type="HAMAP" id="MF_00505">
    <property type="entry name" value="HSP90"/>
    <property type="match status" value="1"/>
</dbReference>
<dbReference type="InterPro" id="IPR001404">
    <property type="entry name" value="Hsp90_fam"/>
</dbReference>
<evidence type="ECO:0000256" key="7">
    <source>
        <dbReference type="ARBA" id="ARBA00022840"/>
    </source>
</evidence>
<evidence type="ECO:0000256" key="14">
    <source>
        <dbReference type="ARBA" id="ARBA00066161"/>
    </source>
</evidence>
<dbReference type="InterPro" id="IPR020575">
    <property type="entry name" value="Hsp90_N"/>
</dbReference>